<gene>
    <name evidence="2" type="ORF">LTRI10_LOCUS51726</name>
</gene>
<evidence type="ECO:0000313" key="2">
    <source>
        <dbReference type="EMBL" id="CAL1412429.1"/>
    </source>
</evidence>
<feature type="compositionally biased region" description="Basic and acidic residues" evidence="1">
    <location>
        <begin position="77"/>
        <end position="92"/>
    </location>
</feature>
<feature type="compositionally biased region" description="Polar residues" evidence="1">
    <location>
        <begin position="29"/>
        <end position="41"/>
    </location>
</feature>
<evidence type="ECO:0000313" key="3">
    <source>
        <dbReference type="Proteomes" id="UP001497516"/>
    </source>
</evidence>
<proteinExistence type="predicted"/>
<feature type="region of interest" description="Disordered" evidence="1">
    <location>
        <begin position="1"/>
        <end position="117"/>
    </location>
</feature>
<organism evidence="2 3">
    <name type="scientific">Linum trigynum</name>
    <dbReference type="NCBI Taxonomy" id="586398"/>
    <lineage>
        <taxon>Eukaryota</taxon>
        <taxon>Viridiplantae</taxon>
        <taxon>Streptophyta</taxon>
        <taxon>Embryophyta</taxon>
        <taxon>Tracheophyta</taxon>
        <taxon>Spermatophyta</taxon>
        <taxon>Magnoliopsida</taxon>
        <taxon>eudicotyledons</taxon>
        <taxon>Gunneridae</taxon>
        <taxon>Pentapetalae</taxon>
        <taxon>rosids</taxon>
        <taxon>fabids</taxon>
        <taxon>Malpighiales</taxon>
        <taxon>Linaceae</taxon>
        <taxon>Linum</taxon>
    </lineage>
</organism>
<keyword evidence="3" id="KW-1185">Reference proteome</keyword>
<name>A0AAV2GP27_9ROSI</name>
<reference evidence="2 3" key="1">
    <citation type="submission" date="2024-04" db="EMBL/GenBank/DDBJ databases">
        <authorList>
            <person name="Fracassetti M."/>
        </authorList>
    </citation>
    <scope>NUCLEOTIDE SEQUENCE [LARGE SCALE GENOMIC DNA]</scope>
</reference>
<protein>
    <submittedName>
        <fullName evidence="2">Uncharacterized protein</fullName>
    </submittedName>
</protein>
<feature type="compositionally biased region" description="Basic and acidic residues" evidence="1">
    <location>
        <begin position="7"/>
        <end position="21"/>
    </location>
</feature>
<sequence>MARTYIRGREEERQVASKKFEAAPLLATGRSSVASNPSQAQGLRISPSKKTSPRGFSLNKPPQIQLGGGKLKRQGKRGTEDERNNRNMHGDDQSEDCGSVGDPIAVPPELDDHPSGVLAQTRRRLLILETDSDDDALAVDQVPKPTDTGPAKKNPLQKEKKRAGSTRRPSGDVAAGRADRPYAGSESINGSASSPQVDNPVHPNFSLAQPEIREKLRKAQGKARGGQIGYWSEERGW</sequence>
<dbReference type="Proteomes" id="UP001497516">
    <property type="component" value="Chromosome 9"/>
</dbReference>
<feature type="region of interest" description="Disordered" evidence="1">
    <location>
        <begin position="133"/>
        <end position="237"/>
    </location>
</feature>
<dbReference type="AlphaFoldDB" id="A0AAV2GP27"/>
<accession>A0AAV2GP27</accession>
<feature type="compositionally biased region" description="Polar residues" evidence="1">
    <location>
        <begin position="186"/>
        <end position="197"/>
    </location>
</feature>
<dbReference type="EMBL" id="OZ034822">
    <property type="protein sequence ID" value="CAL1412429.1"/>
    <property type="molecule type" value="Genomic_DNA"/>
</dbReference>
<evidence type="ECO:0000256" key="1">
    <source>
        <dbReference type="SAM" id="MobiDB-lite"/>
    </source>
</evidence>